<proteinExistence type="predicted"/>
<dbReference type="EMBL" id="CP032325">
    <property type="protein sequence ID" value="QCN99699.1"/>
    <property type="molecule type" value="Genomic_DNA"/>
</dbReference>
<accession>A0A4D8PYS5</accession>
<organism evidence="2 3">
    <name type="scientific">Azospirillum argentinense</name>
    <dbReference type="NCBI Taxonomy" id="2970906"/>
    <lineage>
        <taxon>Bacteria</taxon>
        <taxon>Pseudomonadati</taxon>
        <taxon>Pseudomonadota</taxon>
        <taxon>Alphaproteobacteria</taxon>
        <taxon>Rhodospirillales</taxon>
        <taxon>Azospirillaceae</taxon>
        <taxon>Azospirillum</taxon>
    </lineage>
</organism>
<dbReference type="AlphaFoldDB" id="A0A4D8PYS5"/>
<dbReference type="KEGG" id="aare:D3093_31080"/>
<evidence type="ECO:0000313" key="3">
    <source>
        <dbReference type="Proteomes" id="UP000298595"/>
    </source>
</evidence>
<reference evidence="2 3" key="1">
    <citation type="submission" date="2018-09" db="EMBL/GenBank/DDBJ databases">
        <title>Whole genome based analysis of evolution and adaptive divergence in Indian and Brazilian strains of Azospirillum brasilense.</title>
        <authorList>
            <person name="Singh C."/>
            <person name="Tripathi A.K."/>
        </authorList>
    </citation>
    <scope>NUCLEOTIDE SEQUENCE [LARGE SCALE GENOMIC DNA]</scope>
    <source>
        <strain evidence="2 3">MTCC4035</strain>
        <plasmid evidence="2 3">p4</plasmid>
    </source>
</reference>
<name>A0A4D8PYS5_9PROT</name>
<feature type="region of interest" description="Disordered" evidence="1">
    <location>
        <begin position="1"/>
        <end position="30"/>
    </location>
</feature>
<evidence type="ECO:0000313" key="2">
    <source>
        <dbReference type="EMBL" id="QCN99699.1"/>
    </source>
</evidence>
<keyword evidence="2" id="KW-0614">Plasmid</keyword>
<evidence type="ECO:0000256" key="1">
    <source>
        <dbReference type="SAM" id="MobiDB-lite"/>
    </source>
</evidence>
<gene>
    <name evidence="2" type="ORF">D3093_31080</name>
</gene>
<dbReference type="Proteomes" id="UP000298595">
    <property type="component" value="Plasmid p4"/>
</dbReference>
<protein>
    <submittedName>
        <fullName evidence="2">Uncharacterized protein</fullName>
    </submittedName>
</protein>
<sequence>MHGVVLSHPSPAPGEGGDPRSGEGEGRQAWYGLHVPIAPHPSHRFAVGPFPLPGREREPRQFLTIVSPILSPVFTYSKIATSSGAMAWCLVAEKE</sequence>
<geneLocation type="plasmid" evidence="2 3">
    <name>p4</name>
</geneLocation>
<feature type="compositionally biased region" description="Basic and acidic residues" evidence="1">
    <location>
        <begin position="17"/>
        <end position="26"/>
    </location>
</feature>